<feature type="region of interest" description="Disordered" evidence="1">
    <location>
        <begin position="1"/>
        <end position="61"/>
    </location>
</feature>
<dbReference type="EMBL" id="SNRW01024167">
    <property type="protein sequence ID" value="KAA6362468.1"/>
    <property type="molecule type" value="Genomic_DNA"/>
</dbReference>
<gene>
    <name evidence="2" type="ORF">EZS28_042005</name>
</gene>
<protein>
    <submittedName>
        <fullName evidence="2">Uncharacterized protein</fullName>
    </submittedName>
</protein>
<feature type="non-terminal residue" evidence="2">
    <location>
        <position position="564"/>
    </location>
</feature>
<proteinExistence type="predicted"/>
<feature type="compositionally biased region" description="Basic and acidic residues" evidence="1">
    <location>
        <begin position="460"/>
        <end position="470"/>
    </location>
</feature>
<feature type="region of interest" description="Disordered" evidence="1">
    <location>
        <begin position="102"/>
        <end position="125"/>
    </location>
</feature>
<dbReference type="Proteomes" id="UP000324800">
    <property type="component" value="Unassembled WGS sequence"/>
</dbReference>
<evidence type="ECO:0000256" key="1">
    <source>
        <dbReference type="SAM" id="MobiDB-lite"/>
    </source>
</evidence>
<feature type="compositionally biased region" description="Basic and acidic residues" evidence="1">
    <location>
        <begin position="104"/>
        <end position="124"/>
    </location>
</feature>
<dbReference type="AlphaFoldDB" id="A0A5J4TWI5"/>
<name>A0A5J4TWI5_9EUKA</name>
<organism evidence="2 3">
    <name type="scientific">Streblomastix strix</name>
    <dbReference type="NCBI Taxonomy" id="222440"/>
    <lineage>
        <taxon>Eukaryota</taxon>
        <taxon>Metamonada</taxon>
        <taxon>Preaxostyla</taxon>
        <taxon>Oxymonadida</taxon>
        <taxon>Streblomastigidae</taxon>
        <taxon>Streblomastix</taxon>
    </lineage>
</organism>
<feature type="compositionally biased region" description="Polar residues" evidence="1">
    <location>
        <begin position="445"/>
        <end position="459"/>
    </location>
</feature>
<comment type="caution">
    <text evidence="2">The sequence shown here is derived from an EMBL/GenBank/DDBJ whole genome shotgun (WGS) entry which is preliminary data.</text>
</comment>
<feature type="compositionally biased region" description="Basic and acidic residues" evidence="1">
    <location>
        <begin position="45"/>
        <end position="61"/>
    </location>
</feature>
<reference evidence="2 3" key="1">
    <citation type="submission" date="2019-03" db="EMBL/GenBank/DDBJ databases">
        <title>Single cell metagenomics reveals metabolic interactions within the superorganism composed of flagellate Streblomastix strix and complex community of Bacteroidetes bacteria on its surface.</title>
        <authorList>
            <person name="Treitli S.C."/>
            <person name="Kolisko M."/>
            <person name="Husnik F."/>
            <person name="Keeling P."/>
            <person name="Hampl V."/>
        </authorList>
    </citation>
    <scope>NUCLEOTIDE SEQUENCE [LARGE SCALE GENOMIC DNA]</scope>
    <source>
        <strain evidence="2">ST1C</strain>
    </source>
</reference>
<feature type="compositionally biased region" description="Basic and acidic residues" evidence="1">
    <location>
        <begin position="407"/>
        <end position="443"/>
    </location>
</feature>
<evidence type="ECO:0000313" key="3">
    <source>
        <dbReference type="Proteomes" id="UP000324800"/>
    </source>
</evidence>
<feature type="non-terminal residue" evidence="2">
    <location>
        <position position="1"/>
    </location>
</feature>
<accession>A0A5J4TWI5</accession>
<sequence>GSLSNTNEEGGAVRRESLAFDPANEGDGAVRRESLAFDPANEGDGAVRRESLAFDPADEKEQNKNLQIGIKDLEFSFKKLALLQRQSYSQYIRTFRAITANSNRHSDSKPQSWHSRETKLERSGRKQSYYSLIRTSQQTMDQQLNVALQQHVIHTSRRQTDPFLRSMEIYKGRSVSDEGNQSILEKHSESCNPSRQLQSTQLIEIKGERGRIEQVDPERTRRWNSRRSEERRFEMDQPMFRYTKTGKRKMEENYGLQDSQQTPLFQSLHHGRHTYTTRIAKAGRLDDKNRLRISISPYNRRQGILTIPRIYSQQQVLLVQGDVFRGEACSINLLQNSPSGNQIDQRSAQSSHSGVLRRYHYHPRRQVEIRLNEPEHHQHFDKLRKEDCNEQICFGANESYNFSGVVNRHEQRSVNDDRRATSKNEGTDRKMEKDNTIREDCEGKVSSQLPRISQLPTLTDQERRPSHAKTEQNQIINSNVQRMEQLLVSSTQYTTGNILVEVPNRQEQTYPSNYSTATSDPINRCINEQLGCMSEASESRRIDTLSGRLGQQLEVEQQQLERSG</sequence>
<evidence type="ECO:0000313" key="2">
    <source>
        <dbReference type="EMBL" id="KAA6362468.1"/>
    </source>
</evidence>
<feature type="region of interest" description="Disordered" evidence="1">
    <location>
        <begin position="406"/>
        <end position="473"/>
    </location>
</feature>